<dbReference type="Pfam" id="PF22562">
    <property type="entry name" value="UBA_7"/>
    <property type="match status" value="1"/>
</dbReference>
<feature type="compositionally biased region" description="Basic and acidic residues" evidence="2">
    <location>
        <begin position="2500"/>
        <end position="2509"/>
    </location>
</feature>
<dbReference type="Pfam" id="PF14377">
    <property type="entry name" value="UBM"/>
    <property type="match status" value="2"/>
</dbReference>
<evidence type="ECO:0000256" key="1">
    <source>
        <dbReference type="ARBA" id="ARBA00022679"/>
    </source>
</evidence>
<dbReference type="PROSITE" id="PS50030">
    <property type="entry name" value="UBA"/>
    <property type="match status" value="1"/>
</dbReference>
<feature type="region of interest" description="Disordered" evidence="2">
    <location>
        <begin position="196"/>
        <end position="263"/>
    </location>
</feature>
<dbReference type="InterPro" id="IPR016024">
    <property type="entry name" value="ARM-type_fold"/>
</dbReference>
<dbReference type="GO" id="GO:0061630">
    <property type="term" value="F:ubiquitin protein ligase activity"/>
    <property type="evidence" value="ECO:0007669"/>
    <property type="project" value="UniProtKB-EC"/>
</dbReference>
<feature type="region of interest" description="Disordered" evidence="2">
    <location>
        <begin position="2746"/>
        <end position="2788"/>
    </location>
</feature>
<feature type="compositionally biased region" description="Polar residues" evidence="2">
    <location>
        <begin position="2523"/>
        <end position="2542"/>
    </location>
</feature>
<keyword evidence="5" id="KW-1185">Reference proteome</keyword>
<dbReference type="Pfam" id="PF06012">
    <property type="entry name" value="DUF908"/>
    <property type="match status" value="1"/>
</dbReference>
<feature type="compositionally biased region" description="Basic and acidic residues" evidence="2">
    <location>
        <begin position="2467"/>
        <end position="2489"/>
    </location>
</feature>
<dbReference type="CDD" id="cd14291">
    <property type="entry name" value="UBA1_NUB1_like"/>
    <property type="match status" value="1"/>
</dbReference>
<dbReference type="Gene3D" id="1.10.8.10">
    <property type="entry name" value="DNA helicase RuvA subunit, C-terminal domain"/>
    <property type="match status" value="1"/>
</dbReference>
<dbReference type="InterPro" id="IPR025527">
    <property type="entry name" value="HUWE1/Rev1_UBM"/>
</dbReference>
<evidence type="ECO:0000313" key="4">
    <source>
        <dbReference type="EMBL" id="WFD00052.1"/>
    </source>
</evidence>
<organism evidence="4 5">
    <name type="scientific">Malassezia yamatoensis</name>
    <dbReference type="NCBI Taxonomy" id="253288"/>
    <lineage>
        <taxon>Eukaryota</taxon>
        <taxon>Fungi</taxon>
        <taxon>Dikarya</taxon>
        <taxon>Basidiomycota</taxon>
        <taxon>Ustilaginomycotina</taxon>
        <taxon>Malasseziomycetes</taxon>
        <taxon>Malasseziales</taxon>
        <taxon>Malasseziaceae</taxon>
        <taxon>Malassezia</taxon>
    </lineage>
</organism>
<sequence>MKISKAPKRKPEVPVEVAALCARVMDTDDRQLPELLVSIDQWPWPRGDLYTWVGVLNRFDGILERICDEHKFEPVQMLQFDYHTQSLLCSVLHFSRILLENCMNRKLYASYEHLNCLLGTSDDLVLQSVLHLLLRPSQQHSGMTHSRHELPVSQTRLAILASVWPLREAGVDLVSAVTHQPGNALHGVHMHYYKHASTSSNGKGPDSNGAASASASAVSNESTTATVNGSGPAGDVPATASGSEMPQTPSRNSGHDASHSRQEGLTRVEIRLDSEQRSAAEVFQQVSERKEMSDDEQFELYQRIRLAIASRSRESLRMSVVIRLFAIACFTHIVPEAKANSRLFAAEPNLIQRIVCLLDHAEVQDIAVQSVAMYALDSLAHYRGRLQEVLAALNASVSHGTLLEVLQRMMDRLSSMNGNLSDMDAYVDAVMTLVAYLTTTVSGSSMIVGAGLVPRLLELSKLPSNVYLVQRTVSRTIGLLDSVMYAYPPAFQQFVDANGVETVVNRVAAEVESGQQISNTAPLSSSSSNSSAQAKDASSLPFGQSSVLRNLLKLLLHLMTTPGTAEGLRNLIDTSLLSSLRTILQCRKVFGPLVLAQAINIMATFVHNEPTLLPTLQEQHLPEAFVEVVTSDIEANFELLSAMTTAVGALCLNEAGLALLTQHQVVRRLLSVLDSEQHQKMLLDRDHANVMGAAMDELVRHQPSFKTEMQTQIAQILQHLIDAAELWEPPADDLEVWSQYRLLAVEDPKEVAIETEPTIRVEDLTLDEADTMFAEPNARDTNGIVASFDVQCRFLEGLFRNSSYCREFLDRDGLTQLLRFYSTPCLVYNFASTTPADSFVTLLRVMTDVRAEVVIQALMQTLCGWMDQFASQMQQEPSIINLLTPTEQQLPDFNARFRALVALNVHAHLLSDLCQTFAYAAQKLSLQLLQTLLGANKQGERLVQMAHIQRHVAYEVRLFQAAAIQVPRAAPKGDATTPIARNATAINYVGTQISASLLTILGESVRMLAPRRTLDATYRATSWDVAQALGRAFAEYFTERKHVSEANAFAELAYVFHVLNSVLLDERGNTIHVHTFVLNAFEHSGGLEQFSKRMQSLEAPLQRLASQEQNLEDCKSWALATEALRIGLNLLLHCTQSRPILESPHTAQLMQREPESDPNTKFEPQAFLVKMRLASLPYLRRLWEGAWISRLPIRTLRTLIRVLLVVMKGDAESVPKREAQGPSSDILRSTEHANQHSHSPHHALFSSLASLAGRPVAGIRRGNAVRADPQRVAQLVEMGFSTGASRRALQRTHNNVSAATEHVLQHPELEDEPDEMETESLDQEAEQPAVNLVQDAAQASQAAQPSQDTQPQSAQEENLIRSLPGIETMLENSVQDDSSMRSLPRSLFEYLNGAGNLGSTLPNPSANRESEMQSVAKQQLDSQRAEFLPEMLPRALQLAETHEALVFDAKAIFLLRTQSKSVAELWTEVLQPVYEWQSNLSVSEDYGKRVAVLLHFAVLLLHSSEVQNDVHKKELHPFLRCCIGMAKSQQQQQQPSEPSAQQPSEPRWWTSCLLCICSILTLCERPRATQIDRNKPVTPLIDDDELRLLQETRQELVPFAIWGLENFSMWTKDAMLAMYRLLVLITRQASTAAQLQHCLPKLFAPLAQSDGLDDQCDRFTLMIVRHIIEYAGVLTGKMDSEMYSWVTNHVRAKSSESTSFSKGMSFAIERDLEVFLGCAERQVEILDFNETKSQAYLRLRQDAKPGNEIGGEQVSDAVIKFLLDALLEPSQVSSRESYRFFVLQTLTELLSSYMVCKQSFLRYPLWNSDRKPLNVFLTELVPSGFLKSYEANELRTRMAESNWAMSVLVALAADPCAMSDAKQVAEPLVVIRKTLLDAIAKAFREASVGGEPVEVCYGRLYALSDLCYRLLTAQPNACSMNGAGNPVKLHTEVALHLAKTMLEKSYVSILTCALAEVDLNMPTVKTLLGGMLRPLEHLTKVAMKMGKSSAAQAHKNAKADAQQPSADSMDEEEEHEDASEDDQDSSSSDDQDAPDFYRNSSLGMHTGEMEHGFDQDSLSDDEEEIEEDEDIEMNEYDSQESELSTDEEGLDGDSAHVIEVMEEDDDEDEDDDDQDDDEDDDDDDEDDDSEEDDSDFVSEFDPADYELNSEGLPEHDFDYVIEEEVDGDGAPTESPDPHTGEVGQLLEALDGMGQHAATGDVHLDQDEQHEDDDDDEEQDLYDHGELSQYEMADDVEWPLRSHDDRFGASWHWMQAPPRHGATSEAPPSFFPRVQSRENGVEPAWHRPMPMAVSSAPMRGNHDRNEHPLLIDDRPPTEPYVERSGNGGMDLGSMPGWQRNVEALVGGGTMQVLEMLLNRAAPSHMDTSIRIELADGGRGAPRMHITNVGMDGVPNSRRAGGDAGAASSSRTDSASQAYRFTPLTTSARWAEEAQLVHGPLVTEHAMYVRNHLINRLLPSYYARKAAEAQAKEHEEQQRRAREEELRDLRQLRTQTSQQITDSKRKLHELENDTGSGDASHDASRTANRMSDQESSADAPQSRVTVIVNGEPVDLTNTGIDPTFLEALPDELREEALLSQQLSQQRAEPLGLERDFLDALPARLRSEVAADDSSSNQATASAANASRPETSAPETSTTPAPAPAAATSRAVSDTGREDAHPTSSSASNAHRDAIQLVDRAGIATLVRLLYFPQMQTRSSSLLKVLSHLAENAKTRAELLNLLLMVLSDGTASIQAVDKSFAHMSSRAVRTSGTPRRAMTASGSLPWTPTPAQSSGQPTTPGLSTPQNLDRTVAPLSSLGDEAPYLIASRSIETMMHLVQANDQVASYFLCEEVRSKKRTREARSPLHTLLGLLEKEAILTNAQLVDALCALLNIITKPLANAAPCPSASSSAVAVLSASQGGGEVLPIGSERVAGIVRPLRTAISSRGFQHTLAVASHLAHLPGMRDTLSNALQHEADRASSCLVNDLDSLIETLPSADNAQVSAEQLHVLPLAKLASPTSAQAQLLRCLRALDYLYMGK</sequence>
<feature type="compositionally biased region" description="Acidic residues" evidence="2">
    <location>
        <begin position="2100"/>
        <end position="2144"/>
    </location>
</feature>
<feature type="compositionally biased region" description="Polar residues" evidence="2">
    <location>
        <begin position="240"/>
        <end position="252"/>
    </location>
</feature>
<keyword evidence="4" id="KW-0012">Acyltransferase</keyword>
<keyword evidence="1 4" id="KW-0808">Transferase</keyword>
<dbReference type="InterPro" id="IPR009060">
    <property type="entry name" value="UBA-like_sf"/>
</dbReference>
<feature type="compositionally biased region" description="Acidic residues" evidence="2">
    <location>
        <begin position="2008"/>
        <end position="2033"/>
    </location>
</feature>
<gene>
    <name evidence="4" type="ORF">MYAM1_002798</name>
</gene>
<feature type="domain" description="UBA" evidence="3">
    <location>
        <begin position="1266"/>
        <end position="1306"/>
    </location>
</feature>
<feature type="compositionally biased region" description="Polar residues" evidence="2">
    <location>
        <begin position="2758"/>
        <end position="2787"/>
    </location>
</feature>
<feature type="compositionally biased region" description="Basic and acidic residues" evidence="2">
    <location>
        <begin position="2305"/>
        <end position="2315"/>
    </location>
</feature>
<feature type="compositionally biased region" description="Acidic residues" evidence="2">
    <location>
        <begin position="1309"/>
        <end position="1325"/>
    </location>
</feature>
<dbReference type="InterPro" id="IPR010309">
    <property type="entry name" value="E3_Ub_ligase_DUF908"/>
</dbReference>
<feature type="region of interest" description="Disordered" evidence="2">
    <location>
        <begin position="518"/>
        <end position="537"/>
    </location>
</feature>
<dbReference type="Pfam" id="PF06025">
    <property type="entry name" value="DUF913"/>
    <property type="match status" value="1"/>
</dbReference>
<dbReference type="EC" id="2.3.2.26" evidence="4"/>
<dbReference type="EMBL" id="CP119946">
    <property type="protein sequence ID" value="WFD00052.1"/>
    <property type="molecule type" value="Genomic_DNA"/>
</dbReference>
<feature type="region of interest" description="Disordered" evidence="2">
    <location>
        <begin position="2305"/>
        <end position="2333"/>
    </location>
</feature>
<feature type="region of interest" description="Disordered" evidence="2">
    <location>
        <begin position="1299"/>
        <end position="1356"/>
    </location>
</feature>
<dbReference type="InterPro" id="IPR010314">
    <property type="entry name" value="E3_Ub_ligase_DUF913"/>
</dbReference>
<proteinExistence type="predicted"/>
<evidence type="ECO:0000259" key="3">
    <source>
        <dbReference type="PROSITE" id="PS50030"/>
    </source>
</evidence>
<feature type="region of interest" description="Disordered" evidence="2">
    <location>
        <begin position="2387"/>
        <end position="2413"/>
    </location>
</feature>
<evidence type="ECO:0000313" key="5">
    <source>
        <dbReference type="Proteomes" id="UP001219567"/>
    </source>
</evidence>
<name>A0AAJ5YUL4_9BASI</name>
<feature type="compositionally biased region" description="Basic and acidic residues" evidence="2">
    <location>
        <begin position="253"/>
        <end position="263"/>
    </location>
</feature>
<dbReference type="SUPFAM" id="SSF48371">
    <property type="entry name" value="ARM repeat"/>
    <property type="match status" value="1"/>
</dbReference>
<feature type="compositionally biased region" description="Low complexity" evidence="2">
    <location>
        <begin position="2609"/>
        <end position="2648"/>
    </location>
</feature>
<feature type="compositionally biased region" description="Low complexity" evidence="2">
    <location>
        <begin position="1334"/>
        <end position="1355"/>
    </location>
</feature>
<reference evidence="4 5" key="1">
    <citation type="submission" date="2023-03" db="EMBL/GenBank/DDBJ databases">
        <title>Mating type loci evolution in Malassezia.</title>
        <authorList>
            <person name="Coelho M.A."/>
        </authorList>
    </citation>
    <scope>NUCLEOTIDE SEQUENCE [LARGE SCALE GENOMIC DNA]</scope>
    <source>
        <strain evidence="4 5">CBS 9725</strain>
    </source>
</reference>
<dbReference type="SMART" id="SM00165">
    <property type="entry name" value="UBA"/>
    <property type="match status" value="1"/>
</dbReference>
<evidence type="ECO:0000256" key="2">
    <source>
        <dbReference type="SAM" id="MobiDB-lite"/>
    </source>
</evidence>
<dbReference type="SUPFAM" id="SSF46934">
    <property type="entry name" value="UBA-like"/>
    <property type="match status" value="1"/>
</dbReference>
<feature type="compositionally biased region" description="Acidic residues" evidence="2">
    <location>
        <begin position="2057"/>
        <end position="2091"/>
    </location>
</feature>
<feature type="compositionally biased region" description="Low complexity" evidence="2">
    <location>
        <begin position="1987"/>
        <end position="2007"/>
    </location>
</feature>
<protein>
    <submittedName>
        <fullName evidence="4">HECT-type E3 ubiquitin transferase</fullName>
        <ecNumber evidence="4">2.3.2.26</ecNumber>
    </submittedName>
</protein>
<feature type="region of interest" description="Disordered" evidence="2">
    <location>
        <begin position="2467"/>
        <end position="2542"/>
    </location>
</feature>
<accession>A0AAJ5YUL4</accession>
<dbReference type="InterPro" id="IPR015940">
    <property type="entry name" value="UBA"/>
</dbReference>
<dbReference type="Proteomes" id="UP001219567">
    <property type="component" value="Chromosome 4"/>
</dbReference>
<feature type="region of interest" description="Disordered" evidence="2">
    <location>
        <begin position="2605"/>
        <end position="2668"/>
    </location>
</feature>
<feature type="compositionally biased region" description="Low complexity" evidence="2">
    <location>
        <begin position="2403"/>
        <end position="2413"/>
    </location>
</feature>
<feature type="compositionally biased region" description="Low complexity" evidence="2">
    <location>
        <begin position="207"/>
        <end position="227"/>
    </location>
</feature>
<feature type="region of interest" description="Disordered" evidence="2">
    <location>
        <begin position="1986"/>
        <end position="2187"/>
    </location>
</feature>